<gene>
    <name evidence="2" type="ORF">WG66_5789</name>
</gene>
<dbReference type="eggNOG" id="ENOG502S90M">
    <property type="taxonomic scope" value="Eukaryota"/>
</dbReference>
<sequence length="841" mass="94286">MPFSGGTRSFQLNIVDDSPFLRVSLLDSGDTIQIRAEELTPDTVNILDGQHEIWNDASNSDSVGWAYPDSRFTEGRWSSSNYSDGIGYASDERSVRPYFVHPTNYILRGPHIRMALDKKSVDQAKVIEAKASDNNLALVETPAKPVMLERMAAQAPAKVAEDNDEVDVTIYTTKRRLKGKDGQQDWMPHFSLSYGIIPNDDFSMVVYLDNDDDISDVVGAEHGKKLTLFKLNGDPENKKRDFTFHITINHGFENNERTFEGTWNDEQGEWEWRGRLLADQKRKCGKCAGVEYGPDGQSTRQQLLMISSFNSEGKDIAQQEGDRIFGKILLASIPDDVKEKLYPNAPELDKAEQAIKDLGPDYLSHAAVVNFLSHLQASVDISPAQRVRINKTKCDAFFPACMAVEKPVGNQADPVQTFGWDREKDAPILDKIQQQARVVALHCYRLGYIRAVTSFRPFLKYASYWYKRLVEYIESPAHLRQFMHRVRSQDDRLERDVYDWHNKLTLLHNVCGDIKGVSKIEEVMSALKGASTLATLDSVEWNDSVVAHLKEFFEKLDEVDNDPLKNKDKEYAKLQKLMAERGASTWSEFGNRIIGTVQACVKHLHRKPSVTELSEVIARQEVANALTQWPKTRTVIKTSIRPITFQYQRGSEYVSLVEGVLLMPSTVIAPIQLGIKYLAKGIGSCLRKIMPQRSLDFINAAKAFGINVNQVDMVIKGSWKIFSKGIKHVFGFFVSCICVWAAADEFDHARKHGRKVDKWFAGTELMLACLGCITLCVQIGAALWGGPAAGAVVAFCGTVGLVLMAVGLTVAVIGLIVTAVLKEDPVRDFINKYGRKYGLLK</sequence>
<feature type="transmembrane region" description="Helical" evidence="1">
    <location>
        <begin position="791"/>
        <end position="821"/>
    </location>
</feature>
<protein>
    <submittedName>
        <fullName evidence="2">Uncharacterized protein</fullName>
    </submittedName>
</protein>
<evidence type="ECO:0000313" key="3">
    <source>
        <dbReference type="Proteomes" id="UP000054988"/>
    </source>
</evidence>
<keyword evidence="1" id="KW-1133">Transmembrane helix</keyword>
<reference evidence="2 3" key="1">
    <citation type="submission" date="2015-12" db="EMBL/GenBank/DDBJ databases">
        <title>Draft genome sequence of Moniliophthora roreri, the causal agent of frosty pod rot of cacao.</title>
        <authorList>
            <person name="Aime M.C."/>
            <person name="Diaz-Valderrama J.R."/>
            <person name="Kijpornyongpan T."/>
            <person name="Phillips-Mora W."/>
        </authorList>
    </citation>
    <scope>NUCLEOTIDE SEQUENCE [LARGE SCALE GENOMIC DNA]</scope>
    <source>
        <strain evidence="2 3">MCA 2952</strain>
    </source>
</reference>
<dbReference type="Proteomes" id="UP000054988">
    <property type="component" value="Unassembled WGS sequence"/>
</dbReference>
<proteinExistence type="predicted"/>
<evidence type="ECO:0000256" key="1">
    <source>
        <dbReference type="SAM" id="Phobius"/>
    </source>
</evidence>
<evidence type="ECO:0000313" key="2">
    <source>
        <dbReference type="EMBL" id="KTB41640.1"/>
    </source>
</evidence>
<dbReference type="EMBL" id="LATX01001438">
    <property type="protein sequence ID" value="KTB41640.1"/>
    <property type="molecule type" value="Genomic_DNA"/>
</dbReference>
<keyword evidence="1" id="KW-0812">Transmembrane</keyword>
<keyword evidence="1" id="KW-0472">Membrane</keyword>
<accession>A0A0W0FZJ5</accession>
<dbReference type="AlphaFoldDB" id="A0A0W0FZJ5"/>
<name>A0A0W0FZJ5_MONRR</name>
<comment type="caution">
    <text evidence="2">The sequence shown here is derived from an EMBL/GenBank/DDBJ whole genome shotgun (WGS) entry which is preliminary data.</text>
</comment>
<feature type="transmembrane region" description="Helical" evidence="1">
    <location>
        <begin position="725"/>
        <end position="743"/>
    </location>
</feature>
<feature type="transmembrane region" description="Helical" evidence="1">
    <location>
        <begin position="764"/>
        <end position="785"/>
    </location>
</feature>
<organism evidence="2 3">
    <name type="scientific">Moniliophthora roreri</name>
    <name type="common">Frosty pod rot fungus</name>
    <name type="synonym">Monilia roreri</name>
    <dbReference type="NCBI Taxonomy" id="221103"/>
    <lineage>
        <taxon>Eukaryota</taxon>
        <taxon>Fungi</taxon>
        <taxon>Dikarya</taxon>
        <taxon>Basidiomycota</taxon>
        <taxon>Agaricomycotina</taxon>
        <taxon>Agaricomycetes</taxon>
        <taxon>Agaricomycetidae</taxon>
        <taxon>Agaricales</taxon>
        <taxon>Marasmiineae</taxon>
        <taxon>Marasmiaceae</taxon>
        <taxon>Moniliophthora</taxon>
    </lineage>
</organism>